<sequence length="230" mass="27581">MTQQYITFKIISKKNLNQQIQLTKSAKMKQNIQIKAITLYKRLRSCFQDIFQFQYPFPQKYYAENQIPFFSESVNLSDNVNFLIETIYETILLRNKYKGTFYYQKNQQIFVKAYKTNKQIEKIKNFVAKIEPLRFKKKNGVYEFLNKNCLSLIMSFLDIKSVLNLKLSSKKMSQLVDIASKGLIENLNFKKEELMIQQNMDEQEFEKNTIFLNYYLLSEKIQSQFLFKIN</sequence>
<dbReference type="KEGG" id="tet:TTHERM_000222211"/>
<organism evidence="2 3">
    <name type="scientific">Tetrahymena thermophila (strain SB210)</name>
    <dbReference type="NCBI Taxonomy" id="312017"/>
    <lineage>
        <taxon>Eukaryota</taxon>
        <taxon>Sar</taxon>
        <taxon>Alveolata</taxon>
        <taxon>Ciliophora</taxon>
        <taxon>Intramacronucleata</taxon>
        <taxon>Oligohymenophorea</taxon>
        <taxon>Hymenostomatida</taxon>
        <taxon>Tetrahymenina</taxon>
        <taxon>Tetrahymenidae</taxon>
        <taxon>Tetrahymena</taxon>
    </lineage>
</organism>
<evidence type="ECO:0000313" key="2">
    <source>
        <dbReference type="EMBL" id="EWS74705.1"/>
    </source>
</evidence>
<dbReference type="GeneID" id="24437879"/>
<keyword evidence="3" id="KW-1185">Reference proteome</keyword>
<dbReference type="InParanoid" id="W7X5R8"/>
<dbReference type="AlphaFoldDB" id="W7X5R8"/>
<gene>
    <name evidence="2" type="ORF">TTHERM_000222211</name>
</gene>
<accession>W7X5R8</accession>
<feature type="domain" description="F-box" evidence="1">
    <location>
        <begin position="148"/>
        <end position="178"/>
    </location>
</feature>
<reference evidence="3" key="1">
    <citation type="journal article" date="2006" name="PLoS Biol.">
        <title>Macronuclear genome sequence of the ciliate Tetrahymena thermophila, a model eukaryote.</title>
        <authorList>
            <person name="Eisen J.A."/>
            <person name="Coyne R.S."/>
            <person name="Wu M."/>
            <person name="Wu D."/>
            <person name="Thiagarajan M."/>
            <person name="Wortman J.R."/>
            <person name="Badger J.H."/>
            <person name="Ren Q."/>
            <person name="Amedeo P."/>
            <person name="Jones K.M."/>
            <person name="Tallon L.J."/>
            <person name="Delcher A.L."/>
            <person name="Salzberg S.L."/>
            <person name="Silva J.C."/>
            <person name="Haas B.J."/>
            <person name="Majoros W.H."/>
            <person name="Farzad M."/>
            <person name="Carlton J.M."/>
            <person name="Smith R.K. Jr."/>
            <person name="Garg J."/>
            <person name="Pearlman R.E."/>
            <person name="Karrer K.M."/>
            <person name="Sun L."/>
            <person name="Manning G."/>
            <person name="Elde N.C."/>
            <person name="Turkewitz A.P."/>
            <person name="Asai D.J."/>
            <person name="Wilkes D.E."/>
            <person name="Wang Y."/>
            <person name="Cai H."/>
            <person name="Collins K."/>
            <person name="Stewart B.A."/>
            <person name="Lee S.R."/>
            <person name="Wilamowska K."/>
            <person name="Weinberg Z."/>
            <person name="Ruzzo W.L."/>
            <person name="Wloga D."/>
            <person name="Gaertig J."/>
            <person name="Frankel J."/>
            <person name="Tsao C.-C."/>
            <person name="Gorovsky M.A."/>
            <person name="Keeling P.J."/>
            <person name="Waller R.F."/>
            <person name="Patron N.J."/>
            <person name="Cherry J.M."/>
            <person name="Stover N.A."/>
            <person name="Krieger C.J."/>
            <person name="del Toro C."/>
            <person name="Ryder H.F."/>
            <person name="Williamson S.C."/>
            <person name="Barbeau R.A."/>
            <person name="Hamilton E.P."/>
            <person name="Orias E."/>
        </authorList>
    </citation>
    <scope>NUCLEOTIDE SEQUENCE [LARGE SCALE GENOMIC DNA]</scope>
    <source>
        <strain evidence="3">SB210</strain>
    </source>
</reference>
<dbReference type="CDD" id="cd09917">
    <property type="entry name" value="F-box_SF"/>
    <property type="match status" value="1"/>
</dbReference>
<dbReference type="EMBL" id="GG662718">
    <property type="protein sequence ID" value="EWS74705.1"/>
    <property type="molecule type" value="Genomic_DNA"/>
</dbReference>
<dbReference type="InterPro" id="IPR001810">
    <property type="entry name" value="F-box_dom"/>
</dbReference>
<dbReference type="Proteomes" id="UP000009168">
    <property type="component" value="Unassembled WGS sequence"/>
</dbReference>
<evidence type="ECO:0000259" key="1">
    <source>
        <dbReference type="Pfam" id="PF00646"/>
    </source>
</evidence>
<name>W7X5R8_TETTS</name>
<proteinExistence type="predicted"/>
<dbReference type="RefSeq" id="XP_012652706.1">
    <property type="nucleotide sequence ID" value="XM_012797252.1"/>
</dbReference>
<dbReference type="Pfam" id="PF00646">
    <property type="entry name" value="F-box"/>
    <property type="match status" value="1"/>
</dbReference>
<evidence type="ECO:0000313" key="3">
    <source>
        <dbReference type="Proteomes" id="UP000009168"/>
    </source>
</evidence>
<protein>
    <submittedName>
        <fullName evidence="2">F-box protein</fullName>
    </submittedName>
</protein>